<gene>
    <name evidence="2" type="ORF">HNY73_014461</name>
</gene>
<evidence type="ECO:0000313" key="2">
    <source>
        <dbReference type="EMBL" id="KAF8777632.1"/>
    </source>
</evidence>
<keyword evidence="3" id="KW-1185">Reference proteome</keyword>
<evidence type="ECO:0000313" key="3">
    <source>
        <dbReference type="Proteomes" id="UP000807504"/>
    </source>
</evidence>
<reference evidence="2" key="2">
    <citation type="submission" date="2020-06" db="EMBL/GenBank/DDBJ databases">
        <authorList>
            <person name="Sheffer M."/>
        </authorList>
    </citation>
    <scope>NUCLEOTIDE SEQUENCE</scope>
</reference>
<evidence type="ECO:0000256" key="1">
    <source>
        <dbReference type="SAM" id="SignalP"/>
    </source>
</evidence>
<proteinExistence type="predicted"/>
<accession>A0A8T0EP10</accession>
<organism evidence="2 3">
    <name type="scientific">Argiope bruennichi</name>
    <name type="common">Wasp spider</name>
    <name type="synonym">Aranea bruennichi</name>
    <dbReference type="NCBI Taxonomy" id="94029"/>
    <lineage>
        <taxon>Eukaryota</taxon>
        <taxon>Metazoa</taxon>
        <taxon>Ecdysozoa</taxon>
        <taxon>Arthropoda</taxon>
        <taxon>Chelicerata</taxon>
        <taxon>Arachnida</taxon>
        <taxon>Araneae</taxon>
        <taxon>Araneomorphae</taxon>
        <taxon>Entelegynae</taxon>
        <taxon>Araneoidea</taxon>
        <taxon>Araneidae</taxon>
        <taxon>Argiope</taxon>
    </lineage>
</organism>
<protein>
    <recommendedName>
        <fullName evidence="4">EGF-like domain-containing protein</fullName>
    </recommendedName>
</protein>
<comment type="caution">
    <text evidence="2">The sequence shown here is derived from an EMBL/GenBank/DDBJ whole genome shotgun (WGS) entry which is preliminary data.</text>
</comment>
<dbReference type="Proteomes" id="UP000807504">
    <property type="component" value="Unassembled WGS sequence"/>
</dbReference>
<sequence length="128" mass="14694">MNMKYLLIILASLYLSQYGLTATLESQDRFPDETRFSFNNETSIQVNRMFEDQLPNNADCDCKNGKCLEEDGKVVCKCNPGFGNYTKTYCKACKCGPDSNCMWVPTVWFSSKKYVYANQDIKKRMKSA</sequence>
<feature type="chain" id="PRO_5035767857" description="EGF-like domain-containing protein" evidence="1">
    <location>
        <begin position="22"/>
        <end position="128"/>
    </location>
</feature>
<keyword evidence="1" id="KW-0732">Signal</keyword>
<name>A0A8T0EP10_ARGBR</name>
<reference evidence="2" key="1">
    <citation type="journal article" date="2020" name="bioRxiv">
        <title>Chromosome-level reference genome of the European wasp spider Argiope bruennichi: a resource for studies on range expansion and evolutionary adaptation.</title>
        <authorList>
            <person name="Sheffer M.M."/>
            <person name="Hoppe A."/>
            <person name="Krehenwinkel H."/>
            <person name="Uhl G."/>
            <person name="Kuss A.W."/>
            <person name="Jensen L."/>
            <person name="Jensen C."/>
            <person name="Gillespie R.G."/>
            <person name="Hoff K.J."/>
            <person name="Prost S."/>
        </authorList>
    </citation>
    <scope>NUCLEOTIDE SEQUENCE</scope>
</reference>
<evidence type="ECO:0008006" key="4">
    <source>
        <dbReference type="Google" id="ProtNLM"/>
    </source>
</evidence>
<feature type="signal peptide" evidence="1">
    <location>
        <begin position="1"/>
        <end position="21"/>
    </location>
</feature>
<dbReference type="EMBL" id="JABXBU010002072">
    <property type="protein sequence ID" value="KAF8777632.1"/>
    <property type="molecule type" value="Genomic_DNA"/>
</dbReference>
<dbReference type="AlphaFoldDB" id="A0A8T0EP10"/>